<accession>A0A2S9T5A0</accession>
<dbReference type="InterPro" id="IPR011009">
    <property type="entry name" value="Kinase-like_dom_sf"/>
</dbReference>
<dbReference type="STRING" id="28198.GCA_001572855_01069"/>
<dbReference type="SUPFAM" id="SSF56112">
    <property type="entry name" value="Protein kinase-like (PK-like)"/>
    <property type="match status" value="1"/>
</dbReference>
<name>A0A2S9T5A0_9BACT</name>
<protein>
    <submittedName>
        <fullName evidence="1">Kinase</fullName>
    </submittedName>
</protein>
<dbReference type="RefSeq" id="WP_105915771.1">
    <property type="nucleotide sequence ID" value="NZ_NXGE01000005.1"/>
</dbReference>
<dbReference type="EMBL" id="NXGE01000005">
    <property type="protein sequence ID" value="PRM94002.1"/>
    <property type="molecule type" value="Genomic_DNA"/>
</dbReference>
<gene>
    <name evidence="1" type="ORF">CJ673_08530</name>
</gene>
<proteinExistence type="predicted"/>
<evidence type="ECO:0000313" key="2">
    <source>
        <dbReference type="Proteomes" id="UP000238281"/>
    </source>
</evidence>
<dbReference type="GO" id="GO:0016301">
    <property type="term" value="F:kinase activity"/>
    <property type="evidence" value="ECO:0007669"/>
    <property type="project" value="UniProtKB-KW"/>
</dbReference>
<reference evidence="1 2" key="1">
    <citation type="submission" date="2017-09" db="EMBL/GenBank/DDBJ databases">
        <title>Reassesment of A. cryaerophilus.</title>
        <authorList>
            <person name="Perez-Cataluna A."/>
            <person name="Collado L."/>
            <person name="Salgado O."/>
            <person name="Lefinanco V."/>
            <person name="Figueras M.J."/>
        </authorList>
    </citation>
    <scope>NUCLEOTIDE SEQUENCE [LARGE SCALE GENOMIC DNA]</scope>
    <source>
        <strain evidence="1 2">LMG 10210</strain>
    </source>
</reference>
<comment type="caution">
    <text evidence="1">The sequence shown here is derived from an EMBL/GenBank/DDBJ whole genome shotgun (WGS) entry which is preliminary data.</text>
</comment>
<keyword evidence="1" id="KW-0418">Kinase</keyword>
<dbReference type="AlphaFoldDB" id="A0A2S9T5A0"/>
<keyword evidence="1" id="KW-0808">Transferase</keyword>
<sequence length="261" mass="31486">MNSFEDIAKKEYEKSNNDIFPFIFEEKQYWLKKARATKPDKIQKFFYKFFPFELLIPPIVKSSKEALLYEISKLEKFKELGINVPKVVLKNSDYFILEDSGKSVNRILKNKNIIEKDFYFYIDLALFELAKIHNCNSFHGGSQLRNFTFKDGKVFVLDFEESFQDNVDIKKLQYRDFLLFLLSFLKLKKLNFKIDYERIINKYLELSSNFEFKNKLIIFSKRLRFFSWLYEKDFIKKRVGSDVKYFFELIEILNKMGKNAK</sequence>
<evidence type="ECO:0000313" key="1">
    <source>
        <dbReference type="EMBL" id="PRM94002.1"/>
    </source>
</evidence>
<dbReference type="Proteomes" id="UP000238281">
    <property type="component" value="Unassembled WGS sequence"/>
</dbReference>
<organism evidence="1 2">
    <name type="scientific">Aliarcobacter cryaerophilus</name>
    <dbReference type="NCBI Taxonomy" id="28198"/>
    <lineage>
        <taxon>Bacteria</taxon>
        <taxon>Pseudomonadati</taxon>
        <taxon>Campylobacterota</taxon>
        <taxon>Epsilonproteobacteria</taxon>
        <taxon>Campylobacterales</taxon>
        <taxon>Arcobacteraceae</taxon>
        <taxon>Aliarcobacter</taxon>
    </lineage>
</organism>